<organism evidence="2 3">
    <name type="scientific">Oleoguttula mirabilis</name>
    <dbReference type="NCBI Taxonomy" id="1507867"/>
    <lineage>
        <taxon>Eukaryota</taxon>
        <taxon>Fungi</taxon>
        <taxon>Dikarya</taxon>
        <taxon>Ascomycota</taxon>
        <taxon>Pezizomycotina</taxon>
        <taxon>Dothideomycetes</taxon>
        <taxon>Dothideomycetidae</taxon>
        <taxon>Mycosphaerellales</taxon>
        <taxon>Teratosphaeriaceae</taxon>
        <taxon>Oleoguttula</taxon>
    </lineage>
</organism>
<evidence type="ECO:0000313" key="3">
    <source>
        <dbReference type="Proteomes" id="UP001324427"/>
    </source>
</evidence>
<dbReference type="AlphaFoldDB" id="A0AAV9J940"/>
<protein>
    <submittedName>
        <fullName evidence="2">Uncharacterized protein</fullName>
    </submittedName>
</protein>
<dbReference type="EMBL" id="JAVFHQ010000053">
    <property type="protein sequence ID" value="KAK4541451.1"/>
    <property type="molecule type" value="Genomic_DNA"/>
</dbReference>
<gene>
    <name evidence="2" type="ORF">LTR36_008052</name>
</gene>
<proteinExistence type="predicted"/>
<feature type="compositionally biased region" description="Basic and acidic residues" evidence="1">
    <location>
        <begin position="185"/>
        <end position="196"/>
    </location>
</feature>
<dbReference type="Proteomes" id="UP001324427">
    <property type="component" value="Unassembled WGS sequence"/>
</dbReference>
<feature type="compositionally biased region" description="Polar residues" evidence="1">
    <location>
        <begin position="197"/>
        <end position="207"/>
    </location>
</feature>
<name>A0AAV9J940_9PEZI</name>
<accession>A0AAV9J940</accession>
<evidence type="ECO:0000256" key="1">
    <source>
        <dbReference type="SAM" id="MobiDB-lite"/>
    </source>
</evidence>
<evidence type="ECO:0000313" key="2">
    <source>
        <dbReference type="EMBL" id="KAK4541451.1"/>
    </source>
</evidence>
<sequence length="207" mass="23812">MDEYCRFNITANMLRHHEASWPLMYDPLFNMANVSRGRLLAHECDLLDVFSNNREAKIQKSSPVDLGRVDCFTHKDLSWLIQTVRECLLTLEMEWAEVANVEGTWFVARYSFMQERIANTYYFSIAKFKQSWRPGYGVDICPDGVCDARLIPSKVGPGSLGYERGVHHAEPKRIKKLVREYMDEAVKQQPKTRKDSTTSTPELVTGG</sequence>
<feature type="region of interest" description="Disordered" evidence="1">
    <location>
        <begin position="185"/>
        <end position="207"/>
    </location>
</feature>
<reference evidence="2 3" key="1">
    <citation type="submission" date="2021-11" db="EMBL/GenBank/DDBJ databases">
        <title>Black yeast isolated from Biological Soil Crust.</title>
        <authorList>
            <person name="Kurbessoian T."/>
        </authorList>
    </citation>
    <scope>NUCLEOTIDE SEQUENCE [LARGE SCALE GENOMIC DNA]</scope>
    <source>
        <strain evidence="2 3">CCFEE 5522</strain>
    </source>
</reference>
<comment type="caution">
    <text evidence="2">The sequence shown here is derived from an EMBL/GenBank/DDBJ whole genome shotgun (WGS) entry which is preliminary data.</text>
</comment>
<keyword evidence="3" id="KW-1185">Reference proteome</keyword>